<sequence length="267" mass="28316">MANCETYNLPVLELEPHQIREALRCVLHTIVFNRALGYVVPNDVDSELFDITYVKCGDPAVEARVEARISEFCAQVDKRPADLHQLQLSFYETRRKQAWFGMQDERLFWETWVLSVLVLQPDVAPQLGGGAGAMAGAMGAAAGGSGSWGSNGSGGGWNAGQQPSQHVCGALAASVAGAAAGITGARASSRQTRMQAALEEQLAFVVRCVNDRRDHIPPVLSASAVTFPFDITFSGSSARSSASASLQGSLQAVGKMLLKATPPPVLS</sequence>
<reference evidence="4" key="1">
    <citation type="journal article" date="2020" name="bioRxiv">
        <title>Comparative genomics of Chlamydomonas.</title>
        <authorList>
            <person name="Craig R.J."/>
            <person name="Hasan A.R."/>
            <person name="Ness R.W."/>
            <person name="Keightley P.D."/>
        </authorList>
    </citation>
    <scope>NUCLEOTIDE SEQUENCE</scope>
    <source>
        <strain evidence="4">CCAP 11/173</strain>
    </source>
</reference>
<evidence type="ECO:0000256" key="2">
    <source>
        <dbReference type="ARBA" id="ARBA00018874"/>
    </source>
</evidence>
<keyword evidence="3" id="KW-0072">Autophagy</keyword>
<dbReference type="GO" id="GO:1990316">
    <property type="term" value="C:Atg1/ULK1 kinase complex"/>
    <property type="evidence" value="ECO:0007669"/>
    <property type="project" value="TreeGrafter"/>
</dbReference>
<evidence type="ECO:0000256" key="1">
    <source>
        <dbReference type="ARBA" id="ARBA00007130"/>
    </source>
</evidence>
<dbReference type="PANTHER" id="PTHR13292">
    <property type="entry name" value="AUTOPHAGY-RELATED PROTEIN 101"/>
    <property type="match status" value="1"/>
</dbReference>
<dbReference type="Proteomes" id="UP000613740">
    <property type="component" value="Unassembled WGS sequence"/>
</dbReference>
<evidence type="ECO:0000313" key="5">
    <source>
        <dbReference type="Proteomes" id="UP000613740"/>
    </source>
</evidence>
<dbReference type="OrthoDB" id="10259639at2759"/>
<evidence type="ECO:0000313" key="4">
    <source>
        <dbReference type="EMBL" id="KAG2434954.1"/>
    </source>
</evidence>
<proteinExistence type="inferred from homology"/>
<keyword evidence="5" id="KW-1185">Reference proteome</keyword>
<gene>
    <name evidence="4" type="ORF">HYH02_012150</name>
</gene>
<organism evidence="4 5">
    <name type="scientific">Chlamydomonas schloesseri</name>
    <dbReference type="NCBI Taxonomy" id="2026947"/>
    <lineage>
        <taxon>Eukaryota</taxon>
        <taxon>Viridiplantae</taxon>
        <taxon>Chlorophyta</taxon>
        <taxon>core chlorophytes</taxon>
        <taxon>Chlorophyceae</taxon>
        <taxon>CS clade</taxon>
        <taxon>Chlamydomonadales</taxon>
        <taxon>Chlamydomonadaceae</taxon>
        <taxon>Chlamydomonas</taxon>
    </lineage>
</organism>
<dbReference type="PANTHER" id="PTHR13292:SF0">
    <property type="entry name" value="AUTOPHAGY-RELATED PROTEIN 101"/>
    <property type="match status" value="1"/>
</dbReference>
<comment type="caution">
    <text evidence="4">The sequence shown here is derived from an EMBL/GenBank/DDBJ whole genome shotgun (WGS) entry which is preliminary data.</text>
</comment>
<protein>
    <recommendedName>
        <fullName evidence="2">Autophagy-related protein 101</fullName>
    </recommendedName>
</protein>
<dbReference type="GO" id="GO:0000407">
    <property type="term" value="C:phagophore assembly site"/>
    <property type="evidence" value="ECO:0007669"/>
    <property type="project" value="TreeGrafter"/>
</dbReference>
<evidence type="ECO:0000256" key="3">
    <source>
        <dbReference type="ARBA" id="ARBA00023006"/>
    </source>
</evidence>
<dbReference type="GO" id="GO:0019901">
    <property type="term" value="F:protein kinase binding"/>
    <property type="evidence" value="ECO:0007669"/>
    <property type="project" value="TreeGrafter"/>
</dbReference>
<dbReference type="Pfam" id="PF07855">
    <property type="entry name" value="ATG101"/>
    <property type="match status" value="1"/>
</dbReference>
<accession>A0A835W2S9</accession>
<dbReference type="EMBL" id="JAEHOD010000055">
    <property type="protein sequence ID" value="KAG2434954.1"/>
    <property type="molecule type" value="Genomic_DNA"/>
</dbReference>
<name>A0A835W2S9_9CHLO</name>
<comment type="similarity">
    <text evidence="1">Belongs to the ATG101 family.</text>
</comment>
<dbReference type="AlphaFoldDB" id="A0A835W2S9"/>
<dbReference type="GO" id="GO:0000045">
    <property type="term" value="P:autophagosome assembly"/>
    <property type="evidence" value="ECO:0007669"/>
    <property type="project" value="TreeGrafter"/>
</dbReference>
<dbReference type="InterPro" id="IPR012445">
    <property type="entry name" value="ATG101"/>
</dbReference>